<dbReference type="SUPFAM" id="SSF49265">
    <property type="entry name" value="Fibronectin type III"/>
    <property type="match status" value="1"/>
</dbReference>
<keyword evidence="1" id="KW-0472">Membrane</keyword>
<dbReference type="InterPro" id="IPR013783">
    <property type="entry name" value="Ig-like_fold"/>
</dbReference>
<feature type="domain" description="Fibronectin type-III" evidence="2">
    <location>
        <begin position="60"/>
        <end position="154"/>
    </location>
</feature>
<gene>
    <name evidence="3" type="ORF">DPMN_115245</name>
</gene>
<dbReference type="EMBL" id="JAIWYP010000004">
    <property type="protein sequence ID" value="KAH3841766.1"/>
    <property type="molecule type" value="Genomic_DNA"/>
</dbReference>
<keyword evidence="4" id="KW-1185">Reference proteome</keyword>
<dbReference type="CDD" id="cd00063">
    <property type="entry name" value="FN3"/>
    <property type="match status" value="1"/>
</dbReference>
<dbReference type="Gene3D" id="2.60.40.10">
    <property type="entry name" value="Immunoglobulins"/>
    <property type="match status" value="1"/>
</dbReference>
<evidence type="ECO:0000259" key="2">
    <source>
        <dbReference type="PROSITE" id="PS50853"/>
    </source>
</evidence>
<keyword evidence="1" id="KW-0812">Transmembrane</keyword>
<accession>A0A9D4KMG8</accession>
<organism evidence="3 4">
    <name type="scientific">Dreissena polymorpha</name>
    <name type="common">Zebra mussel</name>
    <name type="synonym">Mytilus polymorpha</name>
    <dbReference type="NCBI Taxonomy" id="45954"/>
    <lineage>
        <taxon>Eukaryota</taxon>
        <taxon>Metazoa</taxon>
        <taxon>Spiralia</taxon>
        <taxon>Lophotrochozoa</taxon>
        <taxon>Mollusca</taxon>
        <taxon>Bivalvia</taxon>
        <taxon>Autobranchia</taxon>
        <taxon>Heteroconchia</taxon>
        <taxon>Euheterodonta</taxon>
        <taxon>Imparidentia</taxon>
        <taxon>Neoheterodontei</taxon>
        <taxon>Myida</taxon>
        <taxon>Dreissenoidea</taxon>
        <taxon>Dreissenidae</taxon>
        <taxon>Dreissena</taxon>
    </lineage>
</organism>
<reference evidence="3" key="1">
    <citation type="journal article" date="2019" name="bioRxiv">
        <title>The Genome of the Zebra Mussel, Dreissena polymorpha: A Resource for Invasive Species Research.</title>
        <authorList>
            <person name="McCartney M.A."/>
            <person name="Auch B."/>
            <person name="Kono T."/>
            <person name="Mallez S."/>
            <person name="Zhang Y."/>
            <person name="Obille A."/>
            <person name="Becker A."/>
            <person name="Abrahante J.E."/>
            <person name="Garbe J."/>
            <person name="Badalamenti J.P."/>
            <person name="Herman A."/>
            <person name="Mangelson H."/>
            <person name="Liachko I."/>
            <person name="Sullivan S."/>
            <person name="Sone E.D."/>
            <person name="Koren S."/>
            <person name="Silverstein K.A.T."/>
            <person name="Beckman K.B."/>
            <person name="Gohl D.M."/>
        </authorList>
    </citation>
    <scope>NUCLEOTIDE SEQUENCE</scope>
    <source>
        <strain evidence="3">Duluth1</strain>
        <tissue evidence="3">Whole animal</tissue>
    </source>
</reference>
<dbReference type="SMART" id="SM00060">
    <property type="entry name" value="FN3"/>
    <property type="match status" value="1"/>
</dbReference>
<comment type="caution">
    <text evidence="3">The sequence shown here is derived from an EMBL/GenBank/DDBJ whole genome shotgun (WGS) entry which is preliminary data.</text>
</comment>
<reference evidence="3" key="2">
    <citation type="submission" date="2020-11" db="EMBL/GenBank/DDBJ databases">
        <authorList>
            <person name="McCartney M.A."/>
            <person name="Auch B."/>
            <person name="Kono T."/>
            <person name="Mallez S."/>
            <person name="Becker A."/>
            <person name="Gohl D.M."/>
            <person name="Silverstein K.A.T."/>
            <person name="Koren S."/>
            <person name="Bechman K.B."/>
            <person name="Herman A."/>
            <person name="Abrahante J.E."/>
            <person name="Garbe J."/>
        </authorList>
    </citation>
    <scope>NUCLEOTIDE SEQUENCE</scope>
    <source>
        <strain evidence="3">Duluth1</strain>
        <tissue evidence="3">Whole animal</tissue>
    </source>
</reference>
<feature type="transmembrane region" description="Helical" evidence="1">
    <location>
        <begin position="164"/>
        <end position="187"/>
    </location>
</feature>
<sequence length="258" mass="29446">MIIAEQENTFVQRKELLLILMSMTSRLLIYKILQENVRQVSYPDVDVKTSSIRMTSTSVRITEMIVEMINPTTLNIDWCPVLKGDSLRGYKIRYAMKDISSYNEIFVTPGISNYTLSGLRPNTEYVISVNAVDENEVIIRNCGFGIHKTDVLEDESRRRHESPYVTAIAAVLLLLLALVVPITFLLVRKCEPCINTLRNTLSREKNHVGISNNSDPSNYVSDKPTSSFHVHIQQRLDTMRSTSVPNRRTHEIAMMDKP</sequence>
<protein>
    <recommendedName>
        <fullName evidence="2">Fibronectin type-III domain-containing protein</fullName>
    </recommendedName>
</protein>
<dbReference type="InterPro" id="IPR003961">
    <property type="entry name" value="FN3_dom"/>
</dbReference>
<proteinExistence type="predicted"/>
<evidence type="ECO:0000313" key="4">
    <source>
        <dbReference type="Proteomes" id="UP000828390"/>
    </source>
</evidence>
<name>A0A9D4KMG8_DREPO</name>
<dbReference type="Proteomes" id="UP000828390">
    <property type="component" value="Unassembled WGS sequence"/>
</dbReference>
<dbReference type="InterPro" id="IPR036116">
    <property type="entry name" value="FN3_sf"/>
</dbReference>
<dbReference type="AlphaFoldDB" id="A0A9D4KMG8"/>
<keyword evidence="1" id="KW-1133">Transmembrane helix</keyword>
<evidence type="ECO:0000256" key="1">
    <source>
        <dbReference type="SAM" id="Phobius"/>
    </source>
</evidence>
<dbReference type="PROSITE" id="PS50853">
    <property type="entry name" value="FN3"/>
    <property type="match status" value="1"/>
</dbReference>
<evidence type="ECO:0000313" key="3">
    <source>
        <dbReference type="EMBL" id="KAH3841766.1"/>
    </source>
</evidence>
<dbReference type="Pfam" id="PF00041">
    <property type="entry name" value="fn3"/>
    <property type="match status" value="1"/>
</dbReference>